<evidence type="ECO:0000313" key="3">
    <source>
        <dbReference type="EMBL" id="CAB4610870.1"/>
    </source>
</evidence>
<feature type="transmembrane region" description="Helical" evidence="1">
    <location>
        <begin position="12"/>
        <end position="31"/>
    </location>
</feature>
<accession>A0A6J6HD82</accession>
<protein>
    <submittedName>
        <fullName evidence="3">Unannotated protein</fullName>
    </submittedName>
</protein>
<organism evidence="3">
    <name type="scientific">freshwater metagenome</name>
    <dbReference type="NCBI Taxonomy" id="449393"/>
    <lineage>
        <taxon>unclassified sequences</taxon>
        <taxon>metagenomes</taxon>
        <taxon>ecological metagenomes</taxon>
    </lineage>
</organism>
<keyword evidence="1" id="KW-0472">Membrane</keyword>
<gene>
    <name evidence="2" type="ORF">UFOPK1433_00179</name>
    <name evidence="3" type="ORF">UFOPK1843_00818</name>
</gene>
<feature type="transmembrane region" description="Helical" evidence="1">
    <location>
        <begin position="68"/>
        <end position="90"/>
    </location>
</feature>
<feature type="transmembrane region" description="Helical" evidence="1">
    <location>
        <begin position="43"/>
        <end position="61"/>
    </location>
</feature>
<sequence length="128" mass="13662">MASLKTSNGPGRLIIAIYAIFALAATARAGYQLLTKFSDAPLAYSLSALSALVYIVATIALARNLRKIATVSLVFELVGVLLVGTLSIVLPADFQHATVWSLYGVGYACVPLILPVVGLWWLRKSNRA</sequence>
<evidence type="ECO:0000256" key="1">
    <source>
        <dbReference type="SAM" id="Phobius"/>
    </source>
</evidence>
<proteinExistence type="predicted"/>
<evidence type="ECO:0000313" key="2">
    <source>
        <dbReference type="EMBL" id="CAB4535276.1"/>
    </source>
</evidence>
<keyword evidence="1" id="KW-0812">Transmembrane</keyword>
<keyword evidence="1" id="KW-1133">Transmembrane helix</keyword>
<name>A0A6J6HD82_9ZZZZ</name>
<dbReference type="EMBL" id="CAEZUR010000060">
    <property type="protein sequence ID" value="CAB4610870.1"/>
    <property type="molecule type" value="Genomic_DNA"/>
</dbReference>
<dbReference type="EMBL" id="CAEZSN010000012">
    <property type="protein sequence ID" value="CAB4535276.1"/>
    <property type="molecule type" value="Genomic_DNA"/>
</dbReference>
<feature type="transmembrane region" description="Helical" evidence="1">
    <location>
        <begin position="102"/>
        <end position="122"/>
    </location>
</feature>
<dbReference type="AlphaFoldDB" id="A0A6J6HD82"/>
<reference evidence="3" key="1">
    <citation type="submission" date="2020-05" db="EMBL/GenBank/DDBJ databases">
        <authorList>
            <person name="Chiriac C."/>
            <person name="Salcher M."/>
            <person name="Ghai R."/>
            <person name="Kavagutti S V."/>
        </authorList>
    </citation>
    <scope>NUCLEOTIDE SEQUENCE</scope>
</reference>